<gene>
    <name evidence="3" type="ORF">C2845_PM07G00060</name>
</gene>
<feature type="region of interest" description="Disordered" evidence="1">
    <location>
        <begin position="1"/>
        <end position="46"/>
    </location>
</feature>
<dbReference type="AlphaFoldDB" id="A0A3L6SUS6"/>
<protein>
    <submittedName>
        <fullName evidence="3">HAT family dimerization domain containing protein</fullName>
    </submittedName>
</protein>
<feature type="compositionally biased region" description="Acidic residues" evidence="1">
    <location>
        <begin position="11"/>
        <end position="37"/>
    </location>
</feature>
<proteinExistence type="predicted"/>
<dbReference type="OrthoDB" id="678522at2759"/>
<dbReference type="InterPro" id="IPR006580">
    <property type="entry name" value="Znf_TTF"/>
</dbReference>
<reference evidence="4" key="1">
    <citation type="journal article" date="2019" name="Nat. Commun.">
        <title>The genome of broomcorn millet.</title>
        <authorList>
            <person name="Zou C."/>
            <person name="Miki D."/>
            <person name="Li D."/>
            <person name="Tang Q."/>
            <person name="Xiao L."/>
            <person name="Rajput S."/>
            <person name="Deng P."/>
            <person name="Jia W."/>
            <person name="Huang R."/>
            <person name="Zhang M."/>
            <person name="Sun Y."/>
            <person name="Hu J."/>
            <person name="Fu X."/>
            <person name="Schnable P.S."/>
            <person name="Li F."/>
            <person name="Zhang H."/>
            <person name="Feng B."/>
            <person name="Zhu X."/>
            <person name="Liu R."/>
            <person name="Schnable J.C."/>
            <person name="Zhu J.-K."/>
            <person name="Zhang H."/>
        </authorList>
    </citation>
    <scope>NUCLEOTIDE SEQUENCE [LARGE SCALE GENOMIC DNA]</scope>
</reference>
<name>A0A3L6SUS6_PANMI</name>
<keyword evidence="4" id="KW-1185">Reference proteome</keyword>
<organism evidence="3 4">
    <name type="scientific">Panicum miliaceum</name>
    <name type="common">Proso millet</name>
    <name type="synonym">Broomcorn millet</name>
    <dbReference type="NCBI Taxonomy" id="4540"/>
    <lineage>
        <taxon>Eukaryota</taxon>
        <taxon>Viridiplantae</taxon>
        <taxon>Streptophyta</taxon>
        <taxon>Embryophyta</taxon>
        <taxon>Tracheophyta</taxon>
        <taxon>Spermatophyta</taxon>
        <taxon>Magnoliopsida</taxon>
        <taxon>Liliopsida</taxon>
        <taxon>Poales</taxon>
        <taxon>Poaceae</taxon>
        <taxon>PACMAD clade</taxon>
        <taxon>Panicoideae</taxon>
        <taxon>Panicodae</taxon>
        <taxon>Paniceae</taxon>
        <taxon>Panicinae</taxon>
        <taxon>Panicum</taxon>
        <taxon>Panicum sect. Panicum</taxon>
    </lineage>
</organism>
<dbReference type="Pfam" id="PF14291">
    <property type="entry name" value="DUF4371"/>
    <property type="match status" value="1"/>
</dbReference>
<dbReference type="PANTHER" id="PTHR45749:SF37">
    <property type="entry name" value="OS05G0311600 PROTEIN"/>
    <property type="match status" value="1"/>
</dbReference>
<comment type="caution">
    <text evidence="3">The sequence shown here is derived from an EMBL/GenBank/DDBJ whole genome shotgun (WGS) entry which is preliminary data.</text>
</comment>
<evidence type="ECO:0000256" key="1">
    <source>
        <dbReference type="SAM" id="MobiDB-lite"/>
    </source>
</evidence>
<dbReference type="InterPro" id="IPR025398">
    <property type="entry name" value="DUF4371"/>
</dbReference>
<evidence type="ECO:0000313" key="4">
    <source>
        <dbReference type="Proteomes" id="UP000275267"/>
    </source>
</evidence>
<dbReference type="STRING" id="4540.A0A3L6SUS6"/>
<dbReference type="SMART" id="SM00597">
    <property type="entry name" value="ZnF_TTF"/>
    <property type="match status" value="1"/>
</dbReference>
<dbReference type="Proteomes" id="UP000275267">
    <property type="component" value="Unassembled WGS sequence"/>
</dbReference>
<evidence type="ECO:0000259" key="2">
    <source>
        <dbReference type="SMART" id="SM00597"/>
    </source>
</evidence>
<evidence type="ECO:0000313" key="3">
    <source>
        <dbReference type="EMBL" id="RLN25437.1"/>
    </source>
</evidence>
<sequence>MMRSNPVVDDSSTENDESIEVEEEPEPVDEELPEEAEPPVHDVGSLPLEHDPGIRMPISSFDVNEQDAARRGYILKGACQPHAHEYPITTIYGKDCCFSLIWFYNYPWIEYSVEKDAAFCFTCYLFGKESGKFVTGGWNNWNVGTIALTKHGNSKGHKFAQEKLNLFLKKNTKIDTVIVKASDKENLEYKARLTYSLRCLRFLLRQGLACRGHDETEESHNRGNFLELLKDPIGFTRNKQLMIIIEEKCTLV</sequence>
<dbReference type="EMBL" id="PQIB02000004">
    <property type="protein sequence ID" value="RLN25437.1"/>
    <property type="molecule type" value="Genomic_DNA"/>
</dbReference>
<accession>A0A3L6SUS6</accession>
<dbReference type="PANTHER" id="PTHR45749">
    <property type="match status" value="1"/>
</dbReference>
<feature type="domain" description="TTF-type" evidence="2">
    <location>
        <begin position="94"/>
        <end position="184"/>
    </location>
</feature>